<comment type="caution">
    <text evidence="17">The sequence shown here is derived from an EMBL/GenBank/DDBJ whole genome shotgun (WGS) entry which is preliminary data.</text>
</comment>
<reference evidence="17" key="4">
    <citation type="journal article" date="2007" name="Genome Biol.">
        <title>Update of the Anopheles gambiae PEST genome assembly.</title>
        <authorList>
            <person name="Sharakhova M.V."/>
            <person name="Hammond M.P."/>
            <person name="Lobo N.F."/>
            <person name="Krzywinski J."/>
            <person name="Unger M.F."/>
            <person name="Hillenmeyer M.E."/>
            <person name="Bruggner R.V."/>
            <person name="Birney E."/>
            <person name="Collins F.H."/>
        </authorList>
    </citation>
    <scope>NUCLEOTIDE SEQUENCE</scope>
    <source>
        <strain evidence="17">PEST</strain>
    </source>
</reference>
<keyword evidence="4 14" id="KW-0812">Transmembrane</keyword>
<comment type="similarity">
    <text evidence="2">Belongs to the G-protein coupled receptor 2 family.</text>
</comment>
<feature type="transmembrane region" description="Helical" evidence="14">
    <location>
        <begin position="386"/>
        <end position="404"/>
    </location>
</feature>
<evidence type="ECO:0000256" key="4">
    <source>
        <dbReference type="ARBA" id="ARBA00022692"/>
    </source>
</evidence>
<comment type="function">
    <text evidence="11">Receptor for the insect diurectic hormone. The activity of this receptor is mediated by G proteins which activate adenylyl cyclase.</text>
</comment>
<dbReference type="Gene3D" id="1.20.1070.10">
    <property type="entry name" value="Rhodopsin 7-helix transmembrane proteins"/>
    <property type="match status" value="1"/>
</dbReference>
<keyword evidence="6" id="KW-0297">G-protein coupled receptor</keyword>
<dbReference type="GO" id="GO:0008036">
    <property type="term" value="F:diuretic hormone receptor activity"/>
    <property type="evidence" value="ECO:0007669"/>
    <property type="project" value="InterPro"/>
</dbReference>
<reference evidence="17" key="2">
    <citation type="submission" date="2002-03" db="EMBL/GenBank/DDBJ databases">
        <authorList>
            <consortium name="The Anopheles Genome Sequencing Consortium"/>
        </authorList>
    </citation>
    <scope>NUCLEOTIDE SEQUENCE</scope>
    <source>
        <strain evidence="17">PEST</strain>
    </source>
</reference>
<dbReference type="SUPFAM" id="SSF111418">
    <property type="entry name" value="Hormone receptor domain"/>
    <property type="match status" value="1"/>
</dbReference>
<dbReference type="InterPro" id="IPR036445">
    <property type="entry name" value="GPCR_2_extracell_dom_sf"/>
</dbReference>
<dbReference type="PROSITE" id="PS00649">
    <property type="entry name" value="G_PROTEIN_RECEP_F2_1"/>
    <property type="match status" value="1"/>
</dbReference>
<dbReference type="PANTHER" id="PTHR45620:SF15">
    <property type="entry name" value="DIURETIC HORMONE 44 RECEPTOR 1-RELATED"/>
    <property type="match status" value="1"/>
</dbReference>
<dbReference type="PaxDb" id="7165-AGAP005465-PA"/>
<feature type="transmembrane region" description="Helical" evidence="14">
    <location>
        <begin position="204"/>
        <end position="227"/>
    </location>
</feature>
<dbReference type="GO" id="GO:0005886">
    <property type="term" value="C:plasma membrane"/>
    <property type="evidence" value="ECO:0007669"/>
    <property type="project" value="UniProtKB-SubCell"/>
</dbReference>
<evidence type="ECO:0000256" key="10">
    <source>
        <dbReference type="ARBA" id="ARBA00023224"/>
    </source>
</evidence>
<evidence type="ECO:0000256" key="13">
    <source>
        <dbReference type="SAM" id="MobiDB-lite"/>
    </source>
</evidence>
<feature type="domain" description="G-protein coupled receptors family 2 profile 2" evidence="16">
    <location>
        <begin position="202"/>
        <end position="437"/>
    </location>
</feature>
<evidence type="ECO:0000313" key="17">
    <source>
        <dbReference type="EMBL" id="EAA11147.5"/>
    </source>
</evidence>
<name>Q7PP23_ANOGA</name>
<reference evidence="17" key="5">
    <citation type="submission" date="2011-05" db="EMBL/GenBank/DDBJ databases">
        <authorList>
            <consortium name="VectorBase"/>
        </authorList>
    </citation>
    <scope>NUCLEOTIDE SEQUENCE</scope>
    <source>
        <strain evidence="17">PEST</strain>
    </source>
</reference>
<dbReference type="HOGENOM" id="CLU_002753_4_1_1"/>
<dbReference type="Pfam" id="PF00002">
    <property type="entry name" value="7tm_2"/>
    <property type="match status" value="1"/>
</dbReference>
<feature type="transmembrane region" description="Helical" evidence="14">
    <location>
        <begin position="286"/>
        <end position="304"/>
    </location>
</feature>
<feature type="domain" description="G-protein coupled receptors family 2 profile 1" evidence="15">
    <location>
        <begin position="113"/>
        <end position="192"/>
    </location>
</feature>
<dbReference type="AlphaFoldDB" id="Q7PP23"/>
<dbReference type="SUPFAM" id="SSF81321">
    <property type="entry name" value="Family A G protein-coupled receptor-like"/>
    <property type="match status" value="1"/>
</dbReference>
<dbReference type="SMART" id="SM00008">
    <property type="entry name" value="HormR"/>
    <property type="match status" value="1"/>
</dbReference>
<evidence type="ECO:0000259" key="15">
    <source>
        <dbReference type="PROSITE" id="PS50227"/>
    </source>
</evidence>
<feature type="compositionally biased region" description="Basic and acidic residues" evidence="13">
    <location>
        <begin position="467"/>
        <end position="483"/>
    </location>
</feature>
<evidence type="ECO:0000256" key="12">
    <source>
        <dbReference type="ARBA" id="ARBA00071387"/>
    </source>
</evidence>
<dbReference type="InterPro" id="IPR000832">
    <property type="entry name" value="GPCR_2_secretin-like"/>
</dbReference>
<feature type="region of interest" description="Disordered" evidence="13">
    <location>
        <begin position="462"/>
        <end position="483"/>
    </location>
</feature>
<organism evidence="17">
    <name type="scientific">Anopheles gambiae</name>
    <name type="common">African malaria mosquito</name>
    <dbReference type="NCBI Taxonomy" id="7165"/>
    <lineage>
        <taxon>Eukaryota</taxon>
        <taxon>Metazoa</taxon>
        <taxon>Ecdysozoa</taxon>
        <taxon>Arthropoda</taxon>
        <taxon>Hexapoda</taxon>
        <taxon>Insecta</taxon>
        <taxon>Pterygota</taxon>
        <taxon>Neoptera</taxon>
        <taxon>Endopterygota</taxon>
        <taxon>Diptera</taxon>
        <taxon>Nematocera</taxon>
        <taxon>Culicoidea</taxon>
        <taxon>Culicidae</taxon>
        <taxon>Anophelinae</taxon>
        <taxon>Anopheles</taxon>
    </lineage>
</organism>
<dbReference type="STRING" id="7165.Q7PP23"/>
<evidence type="ECO:0000256" key="11">
    <source>
        <dbReference type="ARBA" id="ARBA00054836"/>
    </source>
</evidence>
<dbReference type="VEuPathDB" id="VectorBase:AGAMI1_000552"/>
<feature type="transmembrane region" description="Helical" evidence="14">
    <location>
        <begin position="341"/>
        <end position="366"/>
    </location>
</feature>
<dbReference type="Gene3D" id="4.10.1240.10">
    <property type="entry name" value="GPCR, family 2, extracellular hormone receptor domain"/>
    <property type="match status" value="1"/>
</dbReference>
<comment type="subcellular location">
    <subcellularLocation>
        <location evidence="1">Cell membrane</location>
        <topology evidence="1">Multi-pass membrane protein</topology>
    </subcellularLocation>
</comment>
<dbReference type="InterPro" id="IPR017981">
    <property type="entry name" value="GPCR_2-like_7TM"/>
</dbReference>
<keyword evidence="3" id="KW-1003">Cell membrane</keyword>
<feature type="transmembrane region" description="Helical" evidence="14">
    <location>
        <begin position="416"/>
        <end position="436"/>
    </location>
</feature>
<keyword evidence="8" id="KW-0675">Receptor</keyword>
<accession>Q7PP23</accession>
<keyword evidence="9" id="KW-0325">Glycoprotein</keyword>
<protein>
    <recommendedName>
        <fullName evidence="12">Diuretic hormone receptor</fullName>
    </recommendedName>
</protein>
<dbReference type="Pfam" id="PF02793">
    <property type="entry name" value="HRM"/>
    <property type="match status" value="1"/>
</dbReference>
<dbReference type="FunFam" id="4.10.1240.10:FF:000023">
    <property type="entry name" value="Uncharacterized protein, isoform B"/>
    <property type="match status" value="1"/>
</dbReference>
<proteinExistence type="inferred from homology"/>
<reference evidence="17" key="1">
    <citation type="journal article" date="2002" name="Science">
        <title>The genome sequence of the malaria mosquito Anopheles gambiae.</title>
        <authorList>
            <person name="Holt R.A."/>
            <person name="Subramanian G.M."/>
            <person name="Halpern A."/>
            <person name="Sutton G.G."/>
            <person name="Charlab R."/>
            <person name="Nusskern D.R."/>
            <person name="Wincker P."/>
            <person name="Clark A.G."/>
            <person name="Ribeiro J.M."/>
            <person name="Wides R."/>
            <person name="Salzberg S.L."/>
            <person name="Loftus B."/>
            <person name="Yandell M."/>
            <person name="Majoros W.H."/>
            <person name="Rusch D.B."/>
            <person name="Lai Z."/>
            <person name="Kraft C.L."/>
            <person name="Abril J.F."/>
            <person name="Anthouard V."/>
            <person name="Arensburger P."/>
            <person name="Atkinson P.W."/>
            <person name="Baden H."/>
            <person name="de Berardinis V."/>
            <person name="Baldwin D."/>
            <person name="Benes V."/>
            <person name="Biedler J."/>
            <person name="Blass C."/>
            <person name="Bolanos R."/>
            <person name="Boscus D."/>
            <person name="Barnstead M."/>
            <person name="Cai S."/>
            <person name="Center A."/>
            <person name="Chaturverdi K."/>
            <person name="Christophides G.K."/>
            <person name="Chrystal M.A."/>
            <person name="Clamp M."/>
            <person name="Cravchik A."/>
            <person name="Curwen V."/>
            <person name="Dana A."/>
            <person name="Delcher A."/>
            <person name="Dew I."/>
            <person name="Evans C.A."/>
            <person name="Flanigan M."/>
            <person name="Grundschober-Freimoser A."/>
            <person name="Friedli L."/>
            <person name="Gu Z."/>
            <person name="Guan P."/>
            <person name="Guigo R."/>
            <person name="Hillenmeyer M.E."/>
            <person name="Hladun S.L."/>
            <person name="Hogan J.R."/>
            <person name="Hong Y.S."/>
            <person name="Hoover J."/>
            <person name="Jaillon O."/>
            <person name="Ke Z."/>
            <person name="Kodira C."/>
            <person name="Kokoza E."/>
            <person name="Koutsos A."/>
            <person name="Letunic I."/>
            <person name="Levitsky A."/>
            <person name="Liang Y."/>
            <person name="Lin J.J."/>
            <person name="Lobo N.F."/>
            <person name="Lopez J.R."/>
            <person name="Malek J.A."/>
            <person name="McIntosh T.C."/>
            <person name="Meister S."/>
            <person name="Miller J."/>
            <person name="Mobarry C."/>
            <person name="Mongin E."/>
            <person name="Murphy S.D."/>
            <person name="O'Brochta D.A."/>
            <person name="Pfannkoch C."/>
            <person name="Qi R."/>
            <person name="Regier M.A."/>
            <person name="Remington K."/>
            <person name="Shao H."/>
            <person name="Sharakhova M.V."/>
            <person name="Sitter C.D."/>
            <person name="Shetty J."/>
            <person name="Smith T.J."/>
            <person name="Strong R."/>
            <person name="Sun J."/>
            <person name="Thomasova D."/>
            <person name="Ton L.Q."/>
            <person name="Topalis P."/>
            <person name="Tu Z."/>
            <person name="Unger M.F."/>
            <person name="Walenz B."/>
            <person name="Wang A."/>
            <person name="Wang J."/>
            <person name="Wang M."/>
            <person name="Wang X."/>
            <person name="Woodford K.J."/>
            <person name="Wortman J.R."/>
            <person name="Wu M."/>
            <person name="Yao A."/>
            <person name="Zdobnov E.M."/>
            <person name="Zhang H."/>
            <person name="Zhao Q."/>
            <person name="Zhao S."/>
            <person name="Zhu S.C."/>
            <person name="Zhimulev I."/>
            <person name="Coluzzi M."/>
            <person name="della Torre A."/>
            <person name="Roth C.W."/>
            <person name="Louis C."/>
            <person name="Kalush F."/>
            <person name="Mural R.J."/>
            <person name="Myers E.W."/>
            <person name="Adams M.D."/>
            <person name="Smith H.O."/>
            <person name="Broder S."/>
            <person name="Gardner M.J."/>
            <person name="Fraser C.M."/>
            <person name="Birney E."/>
            <person name="Bork P."/>
            <person name="Brey P.T."/>
            <person name="Venter J.C."/>
            <person name="Weissenbach J."/>
            <person name="Kafatos F.C."/>
            <person name="Collins F.H."/>
            <person name="Hoffman S.L."/>
        </authorList>
    </citation>
    <scope>NUCLEOTIDE SEQUENCE [LARGE SCALE GENOMIC DNA]</scope>
    <source>
        <strain evidence="17">PEST</strain>
    </source>
</reference>
<gene>
    <name evidence="17" type="primary">GPRDIH2</name>
    <name evidence="17" type="ORF">AgaP_AGAP005465</name>
</gene>
<evidence type="ECO:0000256" key="1">
    <source>
        <dbReference type="ARBA" id="ARBA00004651"/>
    </source>
</evidence>
<keyword evidence="10" id="KW-0807">Transducer</keyword>
<evidence type="ECO:0000256" key="5">
    <source>
        <dbReference type="ARBA" id="ARBA00022989"/>
    </source>
</evidence>
<evidence type="ECO:0000256" key="8">
    <source>
        <dbReference type="ARBA" id="ARBA00023170"/>
    </source>
</evidence>
<dbReference type="GO" id="GO:0007166">
    <property type="term" value="P:cell surface receptor signaling pathway"/>
    <property type="evidence" value="ECO:0007669"/>
    <property type="project" value="InterPro"/>
</dbReference>
<dbReference type="PRINTS" id="PR01127">
    <property type="entry name" value="DIUHORMONER"/>
</dbReference>
<sequence>MQSCLLSATLQPKPQVKPRTAVRYQTNRDQTIYVPQKFCPTRLWTVQMTGGIISNSIKPSGQRTTPTTLIRLQMDKIQPHASGKRLVSVADYDELSSFPPELLGAFENSTEFECLLRAHQDAQSETPSGGCPVDFDRILCWPKTDPGTWAVLPCFEEFKGVHYDVTQNATRYCHPNGRWDNYSHYAACHHVNEPPPDIVEISSIIYYTGYILSLVALSLAVIVFVYFKDLRCLRNTIHANLFITYILSALLWIIILTLQLSSGSSTGMTSCVIFVTLLHYFTLTNFFWMLVEGLYLYMLVVETFSGDNLRFNMYAAIGWGKCSRASLEIECSWMRESVVDWIFQGPVCAVLIINLVFLIRIMWVLITKLRSANTVETRQYRKASKALLVLIPLLGITYLVVLAAPAEGVVSDIFAIARALLLSTQGLSVSLFYCFLNSEVRLALRHRLERWRDERNIRLGQVRQRSRRMEKGPSKPESEPESIHHATESLKGFILPFSSAGTVPLTYNKRESCASSATTTTLLGPHSYPSAMRGSNGALHMQSIVPRAISPLMQVRRWGEGRKSVTNYYPLRGAGN</sequence>
<feature type="transmembrane region" description="Helical" evidence="14">
    <location>
        <begin position="264"/>
        <end position="281"/>
    </location>
</feature>
<dbReference type="eggNOG" id="KOG4564">
    <property type="taxonomic scope" value="Eukaryota"/>
</dbReference>
<evidence type="ECO:0000259" key="16">
    <source>
        <dbReference type="PROSITE" id="PS50261"/>
    </source>
</evidence>
<evidence type="ECO:0000256" key="7">
    <source>
        <dbReference type="ARBA" id="ARBA00023136"/>
    </source>
</evidence>
<dbReference type="InterPro" id="IPR017983">
    <property type="entry name" value="GPCR_2_secretin-like_CS"/>
</dbReference>
<dbReference type="PROSITE" id="PS50227">
    <property type="entry name" value="G_PROTEIN_RECEP_F2_3"/>
    <property type="match status" value="1"/>
</dbReference>
<feature type="transmembrane region" description="Helical" evidence="14">
    <location>
        <begin position="239"/>
        <end position="258"/>
    </location>
</feature>
<evidence type="ECO:0000256" key="9">
    <source>
        <dbReference type="ARBA" id="ARBA00023180"/>
    </source>
</evidence>
<dbReference type="OMA" id="ITTIWAT"/>
<evidence type="ECO:0000256" key="6">
    <source>
        <dbReference type="ARBA" id="ARBA00023040"/>
    </source>
</evidence>
<evidence type="ECO:0000256" key="14">
    <source>
        <dbReference type="SAM" id="Phobius"/>
    </source>
</evidence>
<evidence type="ECO:0000256" key="3">
    <source>
        <dbReference type="ARBA" id="ARBA00022475"/>
    </source>
</evidence>
<dbReference type="InterPro" id="IPR002001">
    <property type="entry name" value="GPCR_2_diuretic_rcpt"/>
</dbReference>
<reference evidence="17" key="3">
    <citation type="journal article" date="2004" name="Trends Parasitol.">
        <title>The Anopheles gambiae genome: an update.</title>
        <authorList>
            <person name="Mongin E."/>
            <person name="Louis C."/>
            <person name="Holt R.A."/>
            <person name="Birney E."/>
            <person name="Collins F.H."/>
        </authorList>
    </citation>
    <scope>NUCLEOTIDE SEQUENCE</scope>
    <source>
        <strain evidence="17">PEST</strain>
    </source>
</reference>
<dbReference type="PhylomeDB" id="Q7PP23"/>
<dbReference type="FunFam" id="1.20.1070.10:FF:000155">
    <property type="entry name" value="diuretic hormone receptor isoform X1"/>
    <property type="match status" value="1"/>
</dbReference>
<dbReference type="PRINTS" id="PR00249">
    <property type="entry name" value="GPCRSECRETIN"/>
</dbReference>
<dbReference type="VEuPathDB" id="VectorBase:AGAP005465"/>
<evidence type="ECO:0000256" key="2">
    <source>
        <dbReference type="ARBA" id="ARBA00005314"/>
    </source>
</evidence>
<dbReference type="EMBL" id="AAAB01008960">
    <property type="protein sequence ID" value="EAA11147.5"/>
    <property type="molecule type" value="Genomic_DNA"/>
</dbReference>
<dbReference type="GO" id="GO:0004930">
    <property type="term" value="F:G protein-coupled receptor activity"/>
    <property type="evidence" value="ECO:0007669"/>
    <property type="project" value="UniProtKB-KW"/>
</dbReference>
<dbReference type="CDD" id="cd15263">
    <property type="entry name" value="7tmB1_DH_R"/>
    <property type="match status" value="1"/>
</dbReference>
<dbReference type="InterPro" id="IPR001879">
    <property type="entry name" value="GPCR_2_extracellular_dom"/>
</dbReference>
<dbReference type="PANTHER" id="PTHR45620">
    <property type="entry name" value="PDF RECEPTOR-LIKE PROTEIN-RELATED"/>
    <property type="match status" value="1"/>
</dbReference>
<keyword evidence="5 14" id="KW-1133">Transmembrane helix</keyword>
<dbReference type="InterPro" id="IPR050332">
    <property type="entry name" value="GPCR_2"/>
</dbReference>
<dbReference type="PROSITE" id="PS50261">
    <property type="entry name" value="G_PROTEIN_RECEP_F2_4"/>
    <property type="match status" value="1"/>
</dbReference>
<keyword evidence="7 14" id="KW-0472">Membrane</keyword>